<evidence type="ECO:0000256" key="13">
    <source>
        <dbReference type="RuleBase" id="RU003587"/>
    </source>
</evidence>
<keyword evidence="19" id="KW-1185">Reference proteome</keyword>
<evidence type="ECO:0000256" key="7">
    <source>
        <dbReference type="ARBA" id="ARBA00022840"/>
    </source>
</evidence>
<dbReference type="Pfam" id="PF02151">
    <property type="entry name" value="UVR"/>
    <property type="match status" value="1"/>
</dbReference>
<dbReference type="OrthoDB" id="9806651at2"/>
<feature type="domain" description="UVR" evidence="15">
    <location>
        <begin position="627"/>
        <end position="662"/>
    </location>
</feature>
<evidence type="ECO:0000256" key="9">
    <source>
        <dbReference type="ARBA" id="ARBA00023204"/>
    </source>
</evidence>
<dbReference type="PANTHER" id="PTHR24029">
    <property type="entry name" value="UVRABC SYSTEM PROTEIN B"/>
    <property type="match status" value="1"/>
</dbReference>
<comment type="subcellular location">
    <subcellularLocation>
        <location evidence="1 12 13">Cytoplasm</location>
    </subcellularLocation>
</comment>
<dbReference type="RefSeq" id="WP_073006674.1">
    <property type="nucleotide sequence ID" value="NZ_FQZO01000003.1"/>
</dbReference>
<proteinExistence type="inferred from homology"/>
<comment type="similarity">
    <text evidence="2 12 13">Belongs to the UvrB family.</text>
</comment>
<keyword evidence="5 12" id="KW-0227">DNA damage</keyword>
<keyword evidence="6 12" id="KW-0228">DNA excision</keyword>
<dbReference type="NCBIfam" id="TIGR00631">
    <property type="entry name" value="uvrb"/>
    <property type="match status" value="1"/>
</dbReference>
<dbReference type="SMART" id="SM00490">
    <property type="entry name" value="HELICc"/>
    <property type="match status" value="1"/>
</dbReference>
<dbReference type="PROSITE" id="PS51194">
    <property type="entry name" value="HELICASE_CTER"/>
    <property type="match status" value="1"/>
</dbReference>
<dbReference type="AlphaFoldDB" id="A0A1M6H152"/>
<evidence type="ECO:0000256" key="8">
    <source>
        <dbReference type="ARBA" id="ARBA00022881"/>
    </source>
</evidence>
<dbReference type="STRING" id="1121298.SAMN05444401_2327"/>
<dbReference type="SUPFAM" id="SSF46600">
    <property type="entry name" value="C-terminal UvrC-binding domain of UvrB"/>
    <property type="match status" value="1"/>
</dbReference>
<evidence type="ECO:0000259" key="17">
    <source>
        <dbReference type="PROSITE" id="PS51194"/>
    </source>
</evidence>
<feature type="coiled-coil region" evidence="14">
    <location>
        <begin position="616"/>
        <end position="650"/>
    </location>
</feature>
<comment type="subunit">
    <text evidence="10 12 13">Forms a heterotetramer with UvrA during the search for lesions. Interacts with UvrC in an incision complex.</text>
</comment>
<dbReference type="PROSITE" id="PS50151">
    <property type="entry name" value="UVR"/>
    <property type="match status" value="1"/>
</dbReference>
<dbReference type="GO" id="GO:0009432">
    <property type="term" value="P:SOS response"/>
    <property type="evidence" value="ECO:0007669"/>
    <property type="project" value="UniProtKB-UniRule"/>
</dbReference>
<accession>A0A1M6H152</accession>
<dbReference type="GO" id="GO:0005737">
    <property type="term" value="C:cytoplasm"/>
    <property type="evidence" value="ECO:0007669"/>
    <property type="project" value="UniProtKB-SubCell"/>
</dbReference>
<organism evidence="18 19">
    <name type="scientific">Clostridium amylolyticum</name>
    <dbReference type="NCBI Taxonomy" id="1121298"/>
    <lineage>
        <taxon>Bacteria</taxon>
        <taxon>Bacillati</taxon>
        <taxon>Bacillota</taxon>
        <taxon>Clostridia</taxon>
        <taxon>Eubacteriales</taxon>
        <taxon>Clostridiaceae</taxon>
        <taxon>Clostridium</taxon>
    </lineage>
</organism>
<sequence length="667" mass="76296">MDFKIKSSFKPTGDQPQAVDSLVSSIKNGDKFQTLLGVTGSGKTFTMANIIEKLQRPALILAHNKTLAAQLCAEFKDFFPNNIVEYFVSYYDYYQPEAYVPQTDTYIEKDASINDEIDKLRHSATSALLERRDVIIVASVSCIYGLGNPEEYANLTLSLRQGMIKDRDEVIRKLVEIQYERNDIDFARGTFRVRGDSLDIIPASSSNKGIRVEFFGDEVDRIREFEVLTGNIIGERQHVSIFPASHFATSRDKLEIAITKIEEELEDRLKDLIDKGNALEAQRLRQRTNYDIEMMREMGYCSGIENYSRILDGRAPGTPPQTLIDYFPKDFLMFIDESHVTLPQVRAMYAGDRSRKDSLVEYGFRLPSAYDNRPLKFPEFEEKLNQVVFVSATPAAYELEHSKNVAEQIIRPTGLIDPEIIIKPIKGQVDDLFGEINKTTEKGFRTLVTTLTKRMAEDLTKYFKELGIKTTYMHSDIDTIERMKIIRDLRVGEFDVLVGINLLREGLDIPEVALVAILDADKEGFLRSETSLIQTIGRAARNSESKVIMYADNITNSMNRAIKETDRRRSIQTEYNKEHGITPTTIIKDVRDIIEATRTAESTEEYKSKSKIKTMEDALREEAGAFDELIKKYEDEMMDASKNLQFERAAQLRDIIYDLKKKKKKSK</sequence>
<dbReference type="GO" id="GO:0009380">
    <property type="term" value="C:excinuclease repair complex"/>
    <property type="evidence" value="ECO:0007669"/>
    <property type="project" value="InterPro"/>
</dbReference>
<dbReference type="Proteomes" id="UP000184080">
    <property type="component" value="Unassembled WGS sequence"/>
</dbReference>
<feature type="binding site" evidence="12">
    <location>
        <begin position="37"/>
        <end position="44"/>
    </location>
    <ligand>
        <name>ATP</name>
        <dbReference type="ChEBI" id="CHEBI:30616"/>
    </ligand>
</feature>
<evidence type="ECO:0000313" key="18">
    <source>
        <dbReference type="EMBL" id="SHJ15876.1"/>
    </source>
</evidence>
<dbReference type="InterPro" id="IPR014001">
    <property type="entry name" value="Helicase_ATP-bd"/>
</dbReference>
<dbReference type="InterPro" id="IPR001650">
    <property type="entry name" value="Helicase_C-like"/>
</dbReference>
<keyword evidence="14" id="KW-0175">Coiled coil</keyword>
<evidence type="ECO:0000313" key="19">
    <source>
        <dbReference type="Proteomes" id="UP000184080"/>
    </source>
</evidence>
<evidence type="ECO:0000256" key="3">
    <source>
        <dbReference type="ARBA" id="ARBA00022490"/>
    </source>
</evidence>
<feature type="domain" description="Helicase C-terminal" evidence="17">
    <location>
        <begin position="428"/>
        <end position="594"/>
    </location>
</feature>
<dbReference type="InterPro" id="IPR041471">
    <property type="entry name" value="UvrB_inter"/>
</dbReference>
<feature type="short sequence motif" description="Beta-hairpin" evidence="12">
    <location>
        <begin position="90"/>
        <end position="113"/>
    </location>
</feature>
<comment type="function">
    <text evidence="12">The UvrABC repair system catalyzes the recognition and processing of DNA lesions. A damage recognition complex composed of 2 UvrA and 2 UvrB subunits scans DNA for abnormalities. Upon binding of the UvrA(2)B(2) complex to a putative damaged site, the DNA wraps around one UvrB monomer. DNA wrap is dependent on ATP binding by UvrB and probably causes local melting of the DNA helix, facilitating insertion of UvrB beta-hairpin between the DNA strands. Then UvrB probes one DNA strand for the presence of a lesion. If a lesion is found the UvrA subunits dissociate and the UvrB-DNA preincision complex is formed. This complex is subsequently bound by UvrC and the second UvrB is released. If no lesion is found, the DNA wraps around the other UvrB subunit that will check the other stand for damage.</text>
</comment>
<evidence type="ECO:0000256" key="4">
    <source>
        <dbReference type="ARBA" id="ARBA00022741"/>
    </source>
</evidence>
<keyword evidence="8 12" id="KW-0267">Excision nuclease</keyword>
<keyword evidence="9 12" id="KW-0234">DNA repair</keyword>
<evidence type="ECO:0000256" key="2">
    <source>
        <dbReference type="ARBA" id="ARBA00008533"/>
    </source>
</evidence>
<dbReference type="InterPro" id="IPR004807">
    <property type="entry name" value="UvrB"/>
</dbReference>
<reference evidence="18 19" key="1">
    <citation type="submission" date="2016-11" db="EMBL/GenBank/DDBJ databases">
        <authorList>
            <person name="Jaros S."/>
            <person name="Januszkiewicz K."/>
            <person name="Wedrychowicz H."/>
        </authorList>
    </citation>
    <scope>NUCLEOTIDE SEQUENCE [LARGE SCALE GENOMIC DNA]</scope>
    <source>
        <strain evidence="18 19">DSM 21864</strain>
    </source>
</reference>
<dbReference type="InterPro" id="IPR001943">
    <property type="entry name" value="UVR_dom"/>
</dbReference>
<dbReference type="Pfam" id="PF12344">
    <property type="entry name" value="UvrB"/>
    <property type="match status" value="1"/>
</dbReference>
<feature type="coiled-coil region" evidence="14">
    <location>
        <begin position="251"/>
        <end position="282"/>
    </location>
</feature>
<dbReference type="GO" id="GO:0003677">
    <property type="term" value="F:DNA binding"/>
    <property type="evidence" value="ECO:0007669"/>
    <property type="project" value="UniProtKB-UniRule"/>
</dbReference>
<evidence type="ECO:0000256" key="10">
    <source>
        <dbReference type="ARBA" id="ARBA00026033"/>
    </source>
</evidence>
<evidence type="ECO:0000256" key="11">
    <source>
        <dbReference type="ARBA" id="ARBA00029504"/>
    </source>
</evidence>
<dbReference type="GO" id="GO:0005524">
    <property type="term" value="F:ATP binding"/>
    <property type="evidence" value="ECO:0007669"/>
    <property type="project" value="UniProtKB-UniRule"/>
</dbReference>
<evidence type="ECO:0000259" key="16">
    <source>
        <dbReference type="PROSITE" id="PS51192"/>
    </source>
</evidence>
<dbReference type="EMBL" id="FQZO01000003">
    <property type="protein sequence ID" value="SHJ15876.1"/>
    <property type="molecule type" value="Genomic_DNA"/>
</dbReference>
<dbReference type="Pfam" id="PF04851">
    <property type="entry name" value="ResIII"/>
    <property type="match status" value="1"/>
</dbReference>
<dbReference type="Pfam" id="PF17757">
    <property type="entry name" value="UvrB_inter"/>
    <property type="match status" value="1"/>
</dbReference>
<protein>
    <recommendedName>
        <fullName evidence="11 12">UvrABC system protein B</fullName>
        <shortName evidence="12">Protein UvrB</shortName>
    </recommendedName>
    <alternativeName>
        <fullName evidence="12">Excinuclease ABC subunit B</fullName>
    </alternativeName>
</protein>
<evidence type="ECO:0000256" key="14">
    <source>
        <dbReference type="SAM" id="Coils"/>
    </source>
</evidence>
<dbReference type="InterPro" id="IPR006935">
    <property type="entry name" value="Helicase/UvrB_N"/>
</dbReference>
<dbReference type="Gene3D" id="3.40.50.300">
    <property type="entry name" value="P-loop containing nucleotide triphosphate hydrolases"/>
    <property type="match status" value="3"/>
</dbReference>
<dbReference type="InterPro" id="IPR036876">
    <property type="entry name" value="UVR_dom_sf"/>
</dbReference>
<dbReference type="GO" id="GO:0016887">
    <property type="term" value="F:ATP hydrolysis activity"/>
    <property type="evidence" value="ECO:0007669"/>
    <property type="project" value="InterPro"/>
</dbReference>
<evidence type="ECO:0000256" key="5">
    <source>
        <dbReference type="ARBA" id="ARBA00022763"/>
    </source>
</evidence>
<dbReference type="Gene3D" id="4.10.860.10">
    <property type="entry name" value="UVR domain"/>
    <property type="match status" value="1"/>
</dbReference>
<keyword evidence="7 12" id="KW-0067">ATP-binding</keyword>
<gene>
    <name evidence="12" type="primary">uvrB</name>
    <name evidence="18" type="ORF">SAMN05444401_2327</name>
</gene>
<dbReference type="GO" id="GO:0009381">
    <property type="term" value="F:excinuclease ABC activity"/>
    <property type="evidence" value="ECO:0007669"/>
    <property type="project" value="UniProtKB-UniRule"/>
</dbReference>
<dbReference type="SMART" id="SM00487">
    <property type="entry name" value="DEXDc"/>
    <property type="match status" value="1"/>
</dbReference>
<evidence type="ECO:0000256" key="1">
    <source>
        <dbReference type="ARBA" id="ARBA00004496"/>
    </source>
</evidence>
<dbReference type="CDD" id="cd17916">
    <property type="entry name" value="DEXHc_UvrB"/>
    <property type="match status" value="1"/>
</dbReference>
<dbReference type="HAMAP" id="MF_00204">
    <property type="entry name" value="UvrB"/>
    <property type="match status" value="1"/>
</dbReference>
<evidence type="ECO:0000259" key="15">
    <source>
        <dbReference type="PROSITE" id="PS50151"/>
    </source>
</evidence>
<dbReference type="SUPFAM" id="SSF52540">
    <property type="entry name" value="P-loop containing nucleoside triphosphate hydrolases"/>
    <property type="match status" value="2"/>
</dbReference>
<dbReference type="PANTHER" id="PTHR24029:SF0">
    <property type="entry name" value="UVRABC SYSTEM PROTEIN B"/>
    <property type="match status" value="1"/>
</dbReference>
<dbReference type="NCBIfam" id="NF003673">
    <property type="entry name" value="PRK05298.1"/>
    <property type="match status" value="1"/>
</dbReference>
<dbReference type="Pfam" id="PF00271">
    <property type="entry name" value="Helicase_C"/>
    <property type="match status" value="1"/>
</dbReference>
<dbReference type="GO" id="GO:0006289">
    <property type="term" value="P:nucleotide-excision repair"/>
    <property type="evidence" value="ECO:0007669"/>
    <property type="project" value="UniProtKB-UniRule"/>
</dbReference>
<keyword evidence="4 12" id="KW-0547">Nucleotide-binding</keyword>
<feature type="domain" description="Helicase ATP-binding" evidence="16">
    <location>
        <begin position="24"/>
        <end position="177"/>
    </location>
</feature>
<dbReference type="InterPro" id="IPR024759">
    <property type="entry name" value="UvrB_YAD/RRR_dom"/>
</dbReference>
<dbReference type="InterPro" id="IPR027417">
    <property type="entry name" value="P-loop_NTPase"/>
</dbReference>
<keyword evidence="12 13" id="KW-0742">SOS response</keyword>
<dbReference type="CDD" id="cd18790">
    <property type="entry name" value="SF2_C_UvrB"/>
    <property type="match status" value="1"/>
</dbReference>
<evidence type="ECO:0000256" key="6">
    <source>
        <dbReference type="ARBA" id="ARBA00022769"/>
    </source>
</evidence>
<dbReference type="PROSITE" id="PS51192">
    <property type="entry name" value="HELICASE_ATP_BIND_1"/>
    <property type="match status" value="1"/>
</dbReference>
<name>A0A1M6H152_9CLOT</name>
<evidence type="ECO:0000256" key="12">
    <source>
        <dbReference type="HAMAP-Rule" id="MF_00204"/>
    </source>
</evidence>
<comment type="domain">
    <text evidence="12">The beta-hairpin motif is involved in DNA binding.</text>
</comment>
<keyword evidence="3 12" id="KW-0963">Cytoplasm</keyword>